<protein>
    <submittedName>
        <fullName evidence="2">Uncharacterized protein</fullName>
    </submittedName>
</protein>
<comment type="caution">
    <text evidence="2">The sequence shown here is derived from an EMBL/GenBank/DDBJ whole genome shotgun (WGS) entry which is preliminary data.</text>
</comment>
<sequence>MVRMDARGGLADSGLGGDLGVAVAEYLAKVLGEPVESEAPHDRIERLPAACECATAPGPGANTTSSPRSRAATARGSKGAMWL</sequence>
<reference evidence="2 3" key="1">
    <citation type="submission" date="2015-12" db="EMBL/GenBank/DDBJ databases">
        <title>Amycolatopsis regifaucium genome sequencing and assembly.</title>
        <authorList>
            <person name="Mayilraj S."/>
        </authorList>
    </citation>
    <scope>NUCLEOTIDE SEQUENCE [LARGE SCALE GENOMIC DNA]</scope>
    <source>
        <strain evidence="2 3">GY080</strain>
    </source>
</reference>
<gene>
    <name evidence="2" type="ORF">AVL48_37910</name>
</gene>
<proteinExistence type="predicted"/>
<dbReference type="Proteomes" id="UP000076321">
    <property type="component" value="Unassembled WGS sequence"/>
</dbReference>
<evidence type="ECO:0000256" key="1">
    <source>
        <dbReference type="SAM" id="MobiDB-lite"/>
    </source>
</evidence>
<feature type="region of interest" description="Disordered" evidence="1">
    <location>
        <begin position="55"/>
        <end position="83"/>
    </location>
</feature>
<dbReference type="AlphaFoldDB" id="A0A154M7C9"/>
<dbReference type="EMBL" id="LQCI01000047">
    <property type="protein sequence ID" value="KZB80525.1"/>
    <property type="molecule type" value="Genomic_DNA"/>
</dbReference>
<evidence type="ECO:0000313" key="3">
    <source>
        <dbReference type="Proteomes" id="UP000076321"/>
    </source>
</evidence>
<name>A0A154M7C9_9PSEU</name>
<organism evidence="2 3">
    <name type="scientific">Amycolatopsis regifaucium</name>
    <dbReference type="NCBI Taxonomy" id="546365"/>
    <lineage>
        <taxon>Bacteria</taxon>
        <taxon>Bacillati</taxon>
        <taxon>Actinomycetota</taxon>
        <taxon>Actinomycetes</taxon>
        <taxon>Pseudonocardiales</taxon>
        <taxon>Pseudonocardiaceae</taxon>
        <taxon>Amycolatopsis</taxon>
    </lineage>
</organism>
<evidence type="ECO:0000313" key="2">
    <source>
        <dbReference type="EMBL" id="KZB80525.1"/>
    </source>
</evidence>
<accession>A0A154M7C9</accession>